<sequence>MRRLALVLAALWVLLLTGCATTGSTPGPTSRSERIDPWERWNRKVYKFNDKVDETVLKPAATTYTKVVPEPVRRGVNNFFGNVSDVWSAVNNMLQGKFSNGLQDMVRVGTNTLFGLGGFLDVASEFGADRQGEDLGQTLGYWGMAPGPYVVWPVIGPSTLRDSIALPLDVQVSPALAMHNNTAKLATAGLQAVNQRANLLGATGMLNDIALDRYVFVRDAYLQRRRNLVYDGDPPDEKEPEDDNEPPAEAAPKAPAPAASAASEAGR</sequence>
<comment type="similarity">
    <text evidence="1">Belongs to the MlaA family.</text>
</comment>
<dbReference type="Proteomes" id="UP001303946">
    <property type="component" value="Chromosome"/>
</dbReference>
<keyword evidence="6" id="KW-1185">Reference proteome</keyword>
<gene>
    <name evidence="5" type="ORF">RXV79_04440</name>
</gene>
<dbReference type="PROSITE" id="PS51257">
    <property type="entry name" value="PROKAR_LIPOPROTEIN"/>
    <property type="match status" value="1"/>
</dbReference>
<feature type="compositionally biased region" description="Acidic residues" evidence="3">
    <location>
        <begin position="233"/>
        <end position="246"/>
    </location>
</feature>
<proteinExistence type="inferred from homology"/>
<evidence type="ECO:0000313" key="6">
    <source>
        <dbReference type="Proteomes" id="UP001303946"/>
    </source>
</evidence>
<evidence type="ECO:0000256" key="4">
    <source>
        <dbReference type="SAM" id="SignalP"/>
    </source>
</evidence>
<feature type="region of interest" description="Disordered" evidence="3">
    <location>
        <begin position="228"/>
        <end position="267"/>
    </location>
</feature>
<keyword evidence="5" id="KW-0449">Lipoprotein</keyword>
<accession>A0ABZ0CWG6</accession>
<dbReference type="Pfam" id="PF04333">
    <property type="entry name" value="MlaA"/>
    <property type="match status" value="1"/>
</dbReference>
<name>A0ABZ0CWG6_9BURK</name>
<organism evidence="5 6">
    <name type="scientific">Piscinibacter gummiphilus</name>
    <dbReference type="NCBI Taxonomy" id="946333"/>
    <lineage>
        <taxon>Bacteria</taxon>
        <taxon>Pseudomonadati</taxon>
        <taxon>Pseudomonadota</taxon>
        <taxon>Betaproteobacteria</taxon>
        <taxon>Burkholderiales</taxon>
        <taxon>Sphaerotilaceae</taxon>
        <taxon>Piscinibacter</taxon>
    </lineage>
</organism>
<dbReference type="PRINTS" id="PR01805">
    <property type="entry name" value="VACJLIPOPROT"/>
</dbReference>
<dbReference type="InterPro" id="IPR007428">
    <property type="entry name" value="MlaA"/>
</dbReference>
<feature type="chain" id="PRO_5045819964" evidence="4">
    <location>
        <begin position="23"/>
        <end position="267"/>
    </location>
</feature>
<keyword evidence="2 4" id="KW-0732">Signal</keyword>
<feature type="compositionally biased region" description="Low complexity" evidence="3">
    <location>
        <begin position="247"/>
        <end position="267"/>
    </location>
</feature>
<dbReference type="EMBL" id="CP136336">
    <property type="protein sequence ID" value="WOB09310.1"/>
    <property type="molecule type" value="Genomic_DNA"/>
</dbReference>
<evidence type="ECO:0000256" key="2">
    <source>
        <dbReference type="ARBA" id="ARBA00022729"/>
    </source>
</evidence>
<protein>
    <submittedName>
        <fullName evidence="5">VacJ family lipoprotein</fullName>
    </submittedName>
</protein>
<evidence type="ECO:0000256" key="1">
    <source>
        <dbReference type="ARBA" id="ARBA00010634"/>
    </source>
</evidence>
<dbReference type="PANTHER" id="PTHR30035">
    <property type="entry name" value="LIPOPROTEIN VACJ-RELATED"/>
    <property type="match status" value="1"/>
</dbReference>
<dbReference type="RefSeq" id="WP_316702267.1">
    <property type="nucleotide sequence ID" value="NZ_CP136336.1"/>
</dbReference>
<feature type="signal peptide" evidence="4">
    <location>
        <begin position="1"/>
        <end position="22"/>
    </location>
</feature>
<dbReference type="PANTHER" id="PTHR30035:SF3">
    <property type="entry name" value="INTERMEMBRANE PHOSPHOLIPID TRANSPORT SYSTEM LIPOPROTEIN MLAA"/>
    <property type="match status" value="1"/>
</dbReference>
<reference evidence="5 6" key="1">
    <citation type="submission" date="2023-10" db="EMBL/GenBank/DDBJ databases">
        <title>Bacteria for the degradation of biodegradable plastic PBAT(Polybutylene adipate terephthalate).</title>
        <authorList>
            <person name="Weon H.-Y."/>
            <person name="Yeon J."/>
        </authorList>
    </citation>
    <scope>NUCLEOTIDE SEQUENCE [LARGE SCALE GENOMIC DNA]</scope>
    <source>
        <strain evidence="5 6">SBD 7-3</strain>
    </source>
</reference>
<evidence type="ECO:0000256" key="3">
    <source>
        <dbReference type="SAM" id="MobiDB-lite"/>
    </source>
</evidence>
<evidence type="ECO:0000313" key="5">
    <source>
        <dbReference type="EMBL" id="WOB09310.1"/>
    </source>
</evidence>